<name>A0A0W8DKI2_PHYNI</name>
<evidence type="ECO:0000313" key="2">
    <source>
        <dbReference type="Proteomes" id="UP000052943"/>
    </source>
</evidence>
<dbReference type="AlphaFoldDB" id="A0A0W8DKI2"/>
<protein>
    <submittedName>
        <fullName evidence="1">Uncharacterized protein</fullName>
    </submittedName>
</protein>
<sequence length="461" mass="53219">MVSSEFPGALTNTKTKWSKMINFKHLIFLGVDNSVTWTDISIAIVTKLPLFICVHHAFPVKFVRLQMRAATHTPRFGYLLRLGLESIGVRYVSIDLLRKAKKNQTTEREYWTLWRLLHDLVLVVLADFEVDSREVERLNDAEVLESSLLDTELHALHRHNTTAFTSIPECKMLHNRWAVDDSKFLSLCFVKNVDIDTACIQKAAVHAVSTALAPCEENLPMEGQMHQLHSAFGRLQGHLNELQAYTRYHDRLLARLKNLQNKSGGHHELIPAYVLDLLAGPTSRLSKQVQVLAQSVQMIEDEAQFYKWINSLVLSLNTSDSPDSKLSPITATDSIPHALRTQVQEVQTLFQAHADSIHKIEQGYKQEWKKWTSRQKSRSRLQQMETKVENFTHEVQTRELFDPQKLFFRSQRSWEDSNTSHVKNYTKQIHLATKEEVDRLQTQIASVIDEITREYCNLQLR</sequence>
<proteinExistence type="predicted"/>
<gene>
    <name evidence="1" type="ORF">AM587_10010057</name>
</gene>
<evidence type="ECO:0000313" key="1">
    <source>
        <dbReference type="EMBL" id="KUF96852.1"/>
    </source>
</evidence>
<dbReference type="OrthoDB" id="77427at2759"/>
<dbReference type="Proteomes" id="UP000052943">
    <property type="component" value="Unassembled WGS sequence"/>
</dbReference>
<organism evidence="1 2">
    <name type="scientific">Phytophthora nicotianae</name>
    <name type="common">Potato buckeye rot agent</name>
    <name type="synonym">Phytophthora parasitica</name>
    <dbReference type="NCBI Taxonomy" id="4792"/>
    <lineage>
        <taxon>Eukaryota</taxon>
        <taxon>Sar</taxon>
        <taxon>Stramenopiles</taxon>
        <taxon>Oomycota</taxon>
        <taxon>Peronosporomycetes</taxon>
        <taxon>Peronosporales</taxon>
        <taxon>Peronosporaceae</taxon>
        <taxon>Phytophthora</taxon>
    </lineage>
</organism>
<dbReference type="EMBL" id="LNFO01000964">
    <property type="protein sequence ID" value="KUF96852.1"/>
    <property type="molecule type" value="Genomic_DNA"/>
</dbReference>
<reference evidence="1 2" key="1">
    <citation type="submission" date="2015-11" db="EMBL/GenBank/DDBJ databases">
        <title>Genomes and virulence difference between two physiological races of Phytophthora nicotianae.</title>
        <authorList>
            <person name="Liu H."/>
            <person name="Ma X."/>
            <person name="Yu H."/>
            <person name="Fang D."/>
            <person name="Li Y."/>
            <person name="Wang X."/>
            <person name="Wang W."/>
            <person name="Dong Y."/>
            <person name="Xiao B."/>
        </authorList>
    </citation>
    <scope>NUCLEOTIDE SEQUENCE [LARGE SCALE GENOMIC DNA]</scope>
    <source>
        <strain evidence="2">race 0</strain>
    </source>
</reference>
<comment type="caution">
    <text evidence="1">The sequence shown here is derived from an EMBL/GenBank/DDBJ whole genome shotgun (WGS) entry which is preliminary data.</text>
</comment>
<accession>A0A0W8DKI2</accession>